<name>A0A518AZH0_9BACT</name>
<feature type="compositionally biased region" description="Polar residues" evidence="1">
    <location>
        <begin position="336"/>
        <end position="347"/>
    </location>
</feature>
<feature type="region of interest" description="Disordered" evidence="1">
    <location>
        <begin position="336"/>
        <end position="368"/>
    </location>
</feature>
<gene>
    <name evidence="3" type="ORF">Pan216_09850</name>
</gene>
<evidence type="ECO:0008006" key="5">
    <source>
        <dbReference type="Google" id="ProtNLM"/>
    </source>
</evidence>
<organism evidence="3 4">
    <name type="scientific">Kolteria novifilia</name>
    <dbReference type="NCBI Taxonomy" id="2527975"/>
    <lineage>
        <taxon>Bacteria</taxon>
        <taxon>Pseudomonadati</taxon>
        <taxon>Planctomycetota</taxon>
        <taxon>Planctomycetia</taxon>
        <taxon>Kolteriales</taxon>
        <taxon>Kolteriaceae</taxon>
        <taxon>Kolteria</taxon>
    </lineage>
</organism>
<dbReference type="Gene3D" id="2.130.10.10">
    <property type="entry name" value="YVTN repeat-like/Quinoprotein amine dehydrogenase"/>
    <property type="match status" value="1"/>
</dbReference>
<evidence type="ECO:0000256" key="2">
    <source>
        <dbReference type="SAM" id="SignalP"/>
    </source>
</evidence>
<evidence type="ECO:0000313" key="3">
    <source>
        <dbReference type="EMBL" id="QDU60148.1"/>
    </source>
</evidence>
<sequence length="368" mass="40351" precursor="true">MPPRRVRRRPIPLILLTLTTVFAGQATARAAETVTISRSTFEIPINVSTEVAQKVTQYQLYVSTDQGATWTMSQTAVPTAKAFTYKAPNIGEYWFKLGYLNEQGQLEPENILNAPAELKVVVDRKDPLQNVTTGVESAFHSLGEGISDISRKVTGLPAGSSETITVKQPVIDIPIHVPIARRPLVKDLRLYFSSDLGKNWQLLETVPTTQKKVVFRAPSDGEYWFTVVEVDRWGKTVPSDLRLANPSLKVVVDTRPATTELRALPAGGGRAGVSFLMQDPNVDMSKLRVEIQREGESIWQSPGPGEDVEIRWTWPSNAGERYKVRLIVQDKAGNLSVEQTDVPSNGSPVAGSPATPAVSERPAVGTVK</sequence>
<feature type="signal peptide" evidence="2">
    <location>
        <begin position="1"/>
        <end position="30"/>
    </location>
</feature>
<keyword evidence="2" id="KW-0732">Signal</keyword>
<keyword evidence="4" id="KW-1185">Reference proteome</keyword>
<dbReference type="Proteomes" id="UP000317093">
    <property type="component" value="Chromosome"/>
</dbReference>
<dbReference type="InterPro" id="IPR036278">
    <property type="entry name" value="Sialidase_sf"/>
</dbReference>
<dbReference type="RefSeq" id="WP_145255537.1">
    <property type="nucleotide sequence ID" value="NZ_CP036279.1"/>
</dbReference>
<protein>
    <recommendedName>
        <fullName evidence="5">Ser-Thr-rich glycosyl-phosphatidyl-inositol-anchored membrane family protein</fullName>
    </recommendedName>
</protein>
<dbReference type="OrthoDB" id="257265at2"/>
<feature type="chain" id="PRO_5022019546" description="Ser-Thr-rich glycosyl-phosphatidyl-inositol-anchored membrane family protein" evidence="2">
    <location>
        <begin position="31"/>
        <end position="368"/>
    </location>
</feature>
<evidence type="ECO:0000313" key="4">
    <source>
        <dbReference type="Proteomes" id="UP000317093"/>
    </source>
</evidence>
<dbReference type="KEGG" id="knv:Pan216_09850"/>
<evidence type="ECO:0000256" key="1">
    <source>
        <dbReference type="SAM" id="MobiDB-lite"/>
    </source>
</evidence>
<dbReference type="EMBL" id="CP036279">
    <property type="protein sequence ID" value="QDU60148.1"/>
    <property type="molecule type" value="Genomic_DNA"/>
</dbReference>
<proteinExistence type="predicted"/>
<dbReference type="AlphaFoldDB" id="A0A518AZH0"/>
<accession>A0A518AZH0</accession>
<dbReference type="InterPro" id="IPR015943">
    <property type="entry name" value="WD40/YVTN_repeat-like_dom_sf"/>
</dbReference>
<reference evidence="3 4" key="1">
    <citation type="submission" date="2019-02" db="EMBL/GenBank/DDBJ databases">
        <title>Deep-cultivation of Planctomycetes and their phenomic and genomic characterization uncovers novel biology.</title>
        <authorList>
            <person name="Wiegand S."/>
            <person name="Jogler M."/>
            <person name="Boedeker C."/>
            <person name="Pinto D."/>
            <person name="Vollmers J."/>
            <person name="Rivas-Marin E."/>
            <person name="Kohn T."/>
            <person name="Peeters S.H."/>
            <person name="Heuer A."/>
            <person name="Rast P."/>
            <person name="Oberbeckmann S."/>
            <person name="Bunk B."/>
            <person name="Jeske O."/>
            <person name="Meyerdierks A."/>
            <person name="Storesund J.E."/>
            <person name="Kallscheuer N."/>
            <person name="Luecker S."/>
            <person name="Lage O.M."/>
            <person name="Pohl T."/>
            <person name="Merkel B.J."/>
            <person name="Hornburger P."/>
            <person name="Mueller R.-W."/>
            <person name="Bruemmer F."/>
            <person name="Labrenz M."/>
            <person name="Spormann A.M."/>
            <person name="Op den Camp H."/>
            <person name="Overmann J."/>
            <person name="Amann R."/>
            <person name="Jetten M.S.M."/>
            <person name="Mascher T."/>
            <person name="Medema M.H."/>
            <person name="Devos D.P."/>
            <person name="Kaster A.-K."/>
            <person name="Ovreas L."/>
            <person name="Rohde M."/>
            <person name="Galperin M.Y."/>
            <person name="Jogler C."/>
        </authorList>
    </citation>
    <scope>NUCLEOTIDE SEQUENCE [LARGE SCALE GENOMIC DNA]</scope>
    <source>
        <strain evidence="3 4">Pan216</strain>
    </source>
</reference>
<dbReference type="SUPFAM" id="SSF50939">
    <property type="entry name" value="Sialidases"/>
    <property type="match status" value="1"/>
</dbReference>